<evidence type="ECO:0000256" key="11">
    <source>
        <dbReference type="RuleBase" id="RU004136"/>
    </source>
</evidence>
<evidence type="ECO:0000256" key="10">
    <source>
        <dbReference type="HAMAP-Rule" id="MF_02019"/>
    </source>
</evidence>
<keyword evidence="9 10" id="KW-0961">Cell wall biogenesis/degradation</keyword>
<feature type="binding site" evidence="10">
    <location>
        <begin position="107"/>
        <end position="113"/>
    </location>
    <ligand>
        <name>ATP</name>
        <dbReference type="ChEBI" id="CHEBI:30616"/>
    </ligand>
</feature>
<dbReference type="InterPro" id="IPR036615">
    <property type="entry name" value="Mur_ligase_C_dom_sf"/>
</dbReference>
<dbReference type="EC" id="6.3.2.10" evidence="10 11"/>
<name>A0A6M4GRD9_9PROT</name>
<dbReference type="GO" id="GO:0008360">
    <property type="term" value="P:regulation of cell shape"/>
    <property type="evidence" value="ECO:0007669"/>
    <property type="project" value="UniProtKB-KW"/>
</dbReference>
<feature type="domain" description="CRIB" evidence="12">
    <location>
        <begin position="177"/>
        <end position="194"/>
    </location>
</feature>
<dbReference type="GO" id="GO:0051301">
    <property type="term" value="P:cell division"/>
    <property type="evidence" value="ECO:0007669"/>
    <property type="project" value="UniProtKB-KW"/>
</dbReference>
<dbReference type="GO" id="GO:0005524">
    <property type="term" value="F:ATP binding"/>
    <property type="evidence" value="ECO:0007669"/>
    <property type="project" value="UniProtKB-UniRule"/>
</dbReference>
<keyword evidence="8 10" id="KW-0131">Cell cycle</keyword>
<keyword evidence="4 10" id="KW-0547">Nucleotide-binding</keyword>
<dbReference type="InterPro" id="IPR013221">
    <property type="entry name" value="Mur_ligase_cen"/>
</dbReference>
<dbReference type="Gene3D" id="3.40.1390.10">
    <property type="entry name" value="MurE/MurF, N-terminal domain"/>
    <property type="match status" value="1"/>
</dbReference>
<dbReference type="PANTHER" id="PTHR43024">
    <property type="entry name" value="UDP-N-ACETYLMURAMOYL-TRIPEPTIDE--D-ALANYL-D-ALANINE LIGASE"/>
    <property type="match status" value="1"/>
</dbReference>
<evidence type="ECO:0000256" key="4">
    <source>
        <dbReference type="ARBA" id="ARBA00022741"/>
    </source>
</evidence>
<reference evidence="13 14" key="1">
    <citation type="submission" date="2020-04" db="EMBL/GenBank/DDBJ databases">
        <title>Usitatibacter rugosus gen. nov., sp. nov. and Usitatibacter palustris sp. nov., novel members of Usitatibacteraceae fam. nov. within the order Nitrosomonadales isolated from soil.</title>
        <authorList>
            <person name="Huber K.J."/>
            <person name="Neumann-Schaal M."/>
            <person name="Geppert A."/>
            <person name="Luckner M."/>
            <person name="Wanner G."/>
            <person name="Overmann J."/>
        </authorList>
    </citation>
    <scope>NUCLEOTIDE SEQUENCE [LARGE SCALE GENOMIC DNA]</scope>
    <source>
        <strain evidence="13 14">0125_3</strain>
    </source>
</reference>
<dbReference type="Pfam" id="PF08245">
    <property type="entry name" value="Mur_ligase_M"/>
    <property type="match status" value="1"/>
</dbReference>
<dbReference type="GO" id="GO:0047480">
    <property type="term" value="F:UDP-N-acetylmuramoyl-tripeptide-D-alanyl-D-alanine ligase activity"/>
    <property type="evidence" value="ECO:0007669"/>
    <property type="project" value="UniProtKB-UniRule"/>
</dbReference>
<dbReference type="PROSITE" id="PS50108">
    <property type="entry name" value="CRIB"/>
    <property type="match status" value="1"/>
</dbReference>
<keyword evidence="5 10" id="KW-0067">ATP-binding</keyword>
<evidence type="ECO:0000256" key="8">
    <source>
        <dbReference type="ARBA" id="ARBA00023306"/>
    </source>
</evidence>
<evidence type="ECO:0000256" key="3">
    <source>
        <dbReference type="ARBA" id="ARBA00022618"/>
    </source>
</evidence>
<evidence type="ECO:0000313" key="14">
    <source>
        <dbReference type="Proteomes" id="UP000501534"/>
    </source>
</evidence>
<dbReference type="GO" id="GO:0009252">
    <property type="term" value="P:peptidoglycan biosynthetic process"/>
    <property type="evidence" value="ECO:0007669"/>
    <property type="project" value="UniProtKB-UniRule"/>
</dbReference>
<evidence type="ECO:0000256" key="2">
    <source>
        <dbReference type="ARBA" id="ARBA00022598"/>
    </source>
</evidence>
<dbReference type="Pfam" id="PF02875">
    <property type="entry name" value="Mur_ligase_C"/>
    <property type="match status" value="1"/>
</dbReference>
<dbReference type="HAMAP" id="MF_02019">
    <property type="entry name" value="MurF"/>
    <property type="match status" value="1"/>
</dbReference>
<dbReference type="Pfam" id="PF01225">
    <property type="entry name" value="Mur_ligase"/>
    <property type="match status" value="1"/>
</dbReference>
<sequence length="452" mass="47266">MMTLSAAARVLHGRHLGPEAMIAGVTTDSRTIATGDLFVALKGDRFDGHEYVADAIGRGAAAAMVSREIAADPPLPLVVVDDTRLALGQLASEWRSRFSLPLVALTGSNGKTTVKEMIAAILAEHCGAREPVLATAGNYNNDIGMPLTLLRLRDRHRYAVIEMGMNHAGEIDYLTRIAQPTVALVNNAHRAHVGLLGSVAAIARAKGEIYAGLRPGGVALVNADDPYATAWKALNLDRRTVTFGLGDTADVRGHVDGTQLQVITPTDAFAVTLQVAGEHNASNAVAAAAAAFALEIPPRAIQQGLNGFAGVPGRQQRRVSSQGAAVIDDTYNANPDSMKAAARVLALAPGRKVFVMGDMGELGDDNAALHAEVGAFAKECGVDRLLALGEASREAVRAFGPGAEHFASLEALMDAARSEDQAGTTILVKGSRFMQMERVAETLAPGGGRHAA</sequence>
<keyword evidence="7 10" id="KW-0573">Peptidoglycan synthesis</keyword>
<keyword evidence="3 10" id="KW-0132">Cell division</keyword>
<comment type="similarity">
    <text evidence="10">Belongs to the MurCDEF family. MurF subfamily.</text>
</comment>
<keyword evidence="6 10" id="KW-0133">Cell shape</keyword>
<dbReference type="PANTHER" id="PTHR43024:SF1">
    <property type="entry name" value="UDP-N-ACETYLMURAMOYL-TRIPEPTIDE--D-ALANYL-D-ALANINE LIGASE"/>
    <property type="match status" value="1"/>
</dbReference>
<evidence type="ECO:0000256" key="5">
    <source>
        <dbReference type="ARBA" id="ARBA00022840"/>
    </source>
</evidence>
<protein>
    <recommendedName>
        <fullName evidence="10 11">UDP-N-acetylmuramoyl-tripeptide--D-alanyl-D-alanine ligase</fullName>
        <ecNumber evidence="10 11">6.3.2.10</ecNumber>
    </recommendedName>
    <alternativeName>
        <fullName evidence="10">D-alanyl-D-alanine-adding enzyme</fullName>
    </alternativeName>
</protein>
<dbReference type="GO" id="GO:0071555">
    <property type="term" value="P:cell wall organization"/>
    <property type="evidence" value="ECO:0007669"/>
    <property type="project" value="UniProtKB-KW"/>
</dbReference>
<dbReference type="Gene3D" id="3.90.190.20">
    <property type="entry name" value="Mur ligase, C-terminal domain"/>
    <property type="match status" value="1"/>
</dbReference>
<dbReference type="KEGG" id="uru:DSM104443_00674"/>
<comment type="function">
    <text evidence="10 11">Involved in cell wall formation. Catalyzes the final step in the synthesis of UDP-N-acetylmuramoyl-pentapeptide, the precursor of murein.</text>
</comment>
<evidence type="ECO:0000313" key="13">
    <source>
        <dbReference type="EMBL" id="QJR09625.1"/>
    </source>
</evidence>
<gene>
    <name evidence="10 13" type="primary">murF</name>
    <name evidence="13" type="ORF">DSM104443_00674</name>
</gene>
<evidence type="ECO:0000259" key="12">
    <source>
        <dbReference type="PROSITE" id="PS50108"/>
    </source>
</evidence>
<accession>A0A6M4GRD9</accession>
<evidence type="ECO:0000256" key="7">
    <source>
        <dbReference type="ARBA" id="ARBA00022984"/>
    </source>
</evidence>
<dbReference type="InterPro" id="IPR005863">
    <property type="entry name" value="UDP-N-AcMur_synth"/>
</dbReference>
<comment type="subcellular location">
    <subcellularLocation>
        <location evidence="10 11">Cytoplasm</location>
    </subcellularLocation>
</comment>
<dbReference type="EMBL" id="CP053069">
    <property type="protein sequence ID" value="QJR09625.1"/>
    <property type="molecule type" value="Genomic_DNA"/>
</dbReference>
<dbReference type="Gene3D" id="3.40.1190.10">
    <property type="entry name" value="Mur-like, catalytic domain"/>
    <property type="match status" value="1"/>
</dbReference>
<dbReference type="SUPFAM" id="SSF53244">
    <property type="entry name" value="MurD-like peptide ligases, peptide-binding domain"/>
    <property type="match status" value="1"/>
</dbReference>
<dbReference type="SUPFAM" id="SSF53623">
    <property type="entry name" value="MurD-like peptide ligases, catalytic domain"/>
    <property type="match status" value="1"/>
</dbReference>
<dbReference type="InterPro" id="IPR035911">
    <property type="entry name" value="MurE/MurF_N"/>
</dbReference>
<dbReference type="Proteomes" id="UP000501534">
    <property type="component" value="Chromosome"/>
</dbReference>
<dbReference type="UniPathway" id="UPA00219"/>
<evidence type="ECO:0000256" key="9">
    <source>
        <dbReference type="ARBA" id="ARBA00023316"/>
    </source>
</evidence>
<keyword evidence="14" id="KW-1185">Reference proteome</keyword>
<evidence type="ECO:0000256" key="1">
    <source>
        <dbReference type="ARBA" id="ARBA00022490"/>
    </source>
</evidence>
<dbReference type="AlphaFoldDB" id="A0A6M4GRD9"/>
<dbReference type="NCBIfam" id="TIGR01143">
    <property type="entry name" value="murF"/>
    <property type="match status" value="1"/>
</dbReference>
<comment type="pathway">
    <text evidence="10 11">Cell wall biogenesis; peptidoglycan biosynthesis.</text>
</comment>
<keyword evidence="1 10" id="KW-0963">Cytoplasm</keyword>
<dbReference type="InterPro" id="IPR036565">
    <property type="entry name" value="Mur-like_cat_sf"/>
</dbReference>
<proteinExistence type="inferred from homology"/>
<dbReference type="InterPro" id="IPR004101">
    <property type="entry name" value="Mur_ligase_C"/>
</dbReference>
<evidence type="ECO:0000256" key="6">
    <source>
        <dbReference type="ARBA" id="ARBA00022960"/>
    </source>
</evidence>
<dbReference type="InterPro" id="IPR000095">
    <property type="entry name" value="CRIB_dom"/>
</dbReference>
<dbReference type="RefSeq" id="WP_171089491.1">
    <property type="nucleotide sequence ID" value="NZ_CP053069.1"/>
</dbReference>
<comment type="catalytic activity">
    <reaction evidence="10 11">
        <text>D-alanyl-D-alanine + UDP-N-acetyl-alpha-D-muramoyl-L-alanyl-gamma-D-glutamyl-meso-2,6-diaminopimelate + ATP = UDP-N-acetyl-alpha-D-muramoyl-L-alanyl-gamma-D-glutamyl-meso-2,6-diaminopimeloyl-D-alanyl-D-alanine + ADP + phosphate + H(+)</text>
        <dbReference type="Rhea" id="RHEA:28374"/>
        <dbReference type="ChEBI" id="CHEBI:15378"/>
        <dbReference type="ChEBI" id="CHEBI:30616"/>
        <dbReference type="ChEBI" id="CHEBI:43474"/>
        <dbReference type="ChEBI" id="CHEBI:57822"/>
        <dbReference type="ChEBI" id="CHEBI:61386"/>
        <dbReference type="ChEBI" id="CHEBI:83905"/>
        <dbReference type="ChEBI" id="CHEBI:456216"/>
        <dbReference type="EC" id="6.3.2.10"/>
    </reaction>
</comment>
<keyword evidence="2 10" id="KW-0436">Ligase</keyword>
<dbReference type="GO" id="GO:0005737">
    <property type="term" value="C:cytoplasm"/>
    <property type="evidence" value="ECO:0007669"/>
    <property type="project" value="UniProtKB-SubCell"/>
</dbReference>
<dbReference type="SUPFAM" id="SSF63418">
    <property type="entry name" value="MurE/MurF N-terminal domain"/>
    <property type="match status" value="1"/>
</dbReference>
<organism evidence="13 14">
    <name type="scientific">Usitatibacter rugosus</name>
    <dbReference type="NCBI Taxonomy" id="2732067"/>
    <lineage>
        <taxon>Bacteria</taxon>
        <taxon>Pseudomonadati</taxon>
        <taxon>Pseudomonadota</taxon>
        <taxon>Betaproteobacteria</taxon>
        <taxon>Nitrosomonadales</taxon>
        <taxon>Usitatibacteraceae</taxon>
        <taxon>Usitatibacter</taxon>
    </lineage>
</organism>
<dbReference type="InterPro" id="IPR000713">
    <property type="entry name" value="Mur_ligase_N"/>
</dbReference>
<dbReference type="InterPro" id="IPR051046">
    <property type="entry name" value="MurCDEF_CellWall_CoF430Synth"/>
</dbReference>